<evidence type="ECO:0000259" key="5">
    <source>
        <dbReference type="Pfam" id="PF01979"/>
    </source>
</evidence>
<dbReference type="Pfam" id="PF01979">
    <property type="entry name" value="Amidohydro_1"/>
    <property type="match status" value="1"/>
</dbReference>
<evidence type="ECO:0000256" key="1">
    <source>
        <dbReference type="ARBA" id="ARBA00006773"/>
    </source>
</evidence>
<dbReference type="GO" id="GO:0000034">
    <property type="term" value="F:adenine deaminase activity"/>
    <property type="evidence" value="ECO:0007669"/>
    <property type="project" value="UniProtKB-EC"/>
</dbReference>
<proteinExistence type="inferred from homology"/>
<dbReference type="PANTHER" id="PTHR11113:SF6">
    <property type="entry name" value="ADENINE DEAMINASE YERA-RELATED"/>
    <property type="match status" value="1"/>
</dbReference>
<name>A0A4V2NVU9_9ACTN</name>
<dbReference type="InterPro" id="IPR011059">
    <property type="entry name" value="Metal-dep_hydrolase_composite"/>
</dbReference>
<keyword evidence="3" id="KW-0378">Hydrolase</keyword>
<dbReference type="Pfam" id="PF13382">
    <property type="entry name" value="Adenine_deam_C"/>
    <property type="match status" value="1"/>
</dbReference>
<evidence type="ECO:0000256" key="3">
    <source>
        <dbReference type="ARBA" id="ARBA00022801"/>
    </source>
</evidence>
<evidence type="ECO:0000256" key="4">
    <source>
        <dbReference type="ARBA" id="ARBA00047720"/>
    </source>
</evidence>
<dbReference type="RefSeq" id="WP_132692714.1">
    <property type="nucleotide sequence ID" value="NZ_SKBU01000031.1"/>
</dbReference>
<accession>A0A4V2NVU9</accession>
<dbReference type="EMBL" id="SKBU01000031">
    <property type="protein sequence ID" value="TCJ14862.1"/>
    <property type="molecule type" value="Genomic_DNA"/>
</dbReference>
<evidence type="ECO:0000256" key="2">
    <source>
        <dbReference type="ARBA" id="ARBA00012782"/>
    </source>
</evidence>
<dbReference type="PANTHER" id="PTHR11113">
    <property type="entry name" value="N-ACETYLGLUCOSAMINE-6-PHOSPHATE DEACETYLASE"/>
    <property type="match status" value="1"/>
</dbReference>
<dbReference type="AlphaFoldDB" id="A0A4V2NVU9"/>
<evidence type="ECO:0000313" key="8">
    <source>
        <dbReference type="Proteomes" id="UP000295244"/>
    </source>
</evidence>
<comment type="similarity">
    <text evidence="1">Belongs to the metallo-dependent hydrolases superfamily. Adenine deaminase family.</text>
</comment>
<organism evidence="7 8">
    <name type="scientific">Rubrobacter taiwanensis</name>
    <dbReference type="NCBI Taxonomy" id="185139"/>
    <lineage>
        <taxon>Bacteria</taxon>
        <taxon>Bacillati</taxon>
        <taxon>Actinomycetota</taxon>
        <taxon>Rubrobacteria</taxon>
        <taxon>Rubrobacterales</taxon>
        <taxon>Rubrobacteraceae</taxon>
        <taxon>Rubrobacter</taxon>
    </lineage>
</organism>
<dbReference type="InterPro" id="IPR032466">
    <property type="entry name" value="Metal_Hydrolase"/>
</dbReference>
<reference evidence="7 8" key="1">
    <citation type="submission" date="2019-03" db="EMBL/GenBank/DDBJ databases">
        <title>Whole genome sequence of a novel Rubrobacter taiwanensis strain, isolated from Yellowstone National Park.</title>
        <authorList>
            <person name="Freed S."/>
            <person name="Ramaley R.F."/>
            <person name="Kyndt J.A."/>
        </authorList>
    </citation>
    <scope>NUCLEOTIDE SEQUENCE [LARGE SCALE GENOMIC DNA]</scope>
    <source>
        <strain evidence="7 8">Yellowstone</strain>
    </source>
</reference>
<feature type="domain" description="Amidohydrolase-related" evidence="5">
    <location>
        <begin position="79"/>
        <end position="360"/>
    </location>
</feature>
<dbReference type="InterPro" id="IPR026912">
    <property type="entry name" value="Adenine_deam_C"/>
</dbReference>
<dbReference type="OrthoDB" id="9807210at2"/>
<keyword evidence="8" id="KW-1185">Reference proteome</keyword>
<feature type="domain" description="Adenine deaminase C-terminal" evidence="6">
    <location>
        <begin position="421"/>
        <end position="578"/>
    </location>
</feature>
<sequence length="590" mass="65129">MRALPVRPVSKEDLARLIDVARFRRPATAWIRGGRVLNVYTGKVEPANVALSGDRIAYVGEREPPADGGTEIVDAGGYTLVPGYIEPHSHPSHIYNPVTLSEFALTRGTTTLFQDDIFFFLMLEQAQLECLMEKVAGLPAKNFWWARLDPQKTDPELKIPFTPERIGRMLEHPLVMQAGEITAWKELLDGDPAMVEKMHTARESGKRIEAHNPGATYETLSAMAAAGATACHESITAGEVLRRLKAGMWATLRHSSIRPDLPELLEGLREAGHSSWSRVMMTTDGSAPFYYERGHQDYLVKLALKSGLEPVEAYRMVTLNPATYYGLDGELGGIAPGRVADILFLEGLENPAPARVMANGAFCAEEGRPLVEFPQPDWEDLGVRPLPRPEWRARPDWFRVAARDGPFPVGELANAVILLRSDEELPAKNGAYDLEALGGDYLHAALLDCGGEWITTGVVKGFGRLEALASTYNISREVLALGRDVEQMAQAVNRVMALGGGICLYEGGRPIFELPLPLFGAMSRERMDSLMRSTGELYGLLRERGYRHEDPIYSLLFFAATHLPALRFSRRGLLFVKTGEILSPARAPGR</sequence>
<dbReference type="SUPFAM" id="SSF51556">
    <property type="entry name" value="Metallo-dependent hydrolases"/>
    <property type="match status" value="1"/>
</dbReference>
<dbReference type="Gene3D" id="2.30.40.10">
    <property type="entry name" value="Urease, subunit C, domain 1"/>
    <property type="match status" value="1"/>
</dbReference>
<dbReference type="Gene3D" id="3.20.20.140">
    <property type="entry name" value="Metal-dependent hydrolases"/>
    <property type="match status" value="1"/>
</dbReference>
<comment type="caution">
    <text evidence="7">The sequence shown here is derived from an EMBL/GenBank/DDBJ whole genome shotgun (WGS) entry which is preliminary data.</text>
</comment>
<comment type="catalytic activity">
    <reaction evidence="4">
        <text>adenine + H2O + H(+) = hypoxanthine + NH4(+)</text>
        <dbReference type="Rhea" id="RHEA:23688"/>
        <dbReference type="ChEBI" id="CHEBI:15377"/>
        <dbReference type="ChEBI" id="CHEBI:15378"/>
        <dbReference type="ChEBI" id="CHEBI:16708"/>
        <dbReference type="ChEBI" id="CHEBI:17368"/>
        <dbReference type="ChEBI" id="CHEBI:28938"/>
        <dbReference type="EC" id="3.5.4.2"/>
    </reaction>
</comment>
<protein>
    <recommendedName>
        <fullName evidence="2">adenine deaminase</fullName>
        <ecNumber evidence="2">3.5.4.2</ecNumber>
    </recommendedName>
</protein>
<dbReference type="EC" id="3.5.4.2" evidence="2"/>
<evidence type="ECO:0000313" key="7">
    <source>
        <dbReference type="EMBL" id="TCJ14862.1"/>
    </source>
</evidence>
<dbReference type="InterPro" id="IPR006680">
    <property type="entry name" value="Amidohydro-rel"/>
</dbReference>
<evidence type="ECO:0000259" key="6">
    <source>
        <dbReference type="Pfam" id="PF13382"/>
    </source>
</evidence>
<dbReference type="SUPFAM" id="SSF51338">
    <property type="entry name" value="Composite domain of metallo-dependent hydrolases"/>
    <property type="match status" value="1"/>
</dbReference>
<gene>
    <name evidence="7" type="ORF">E0L93_14090</name>
</gene>
<dbReference type="Proteomes" id="UP000295244">
    <property type="component" value="Unassembled WGS sequence"/>
</dbReference>